<keyword evidence="6" id="KW-1185">Reference proteome</keyword>
<dbReference type="RefSeq" id="WP_182512052.1">
    <property type="nucleotide sequence ID" value="NZ_JACGXG010000011.1"/>
</dbReference>
<dbReference type="Pfam" id="PF01047">
    <property type="entry name" value="MarR"/>
    <property type="match status" value="1"/>
</dbReference>
<dbReference type="PRINTS" id="PR00598">
    <property type="entry name" value="HTHMARR"/>
</dbReference>
<evidence type="ECO:0000256" key="2">
    <source>
        <dbReference type="ARBA" id="ARBA00023125"/>
    </source>
</evidence>
<proteinExistence type="predicted"/>
<dbReference type="InterPro" id="IPR036388">
    <property type="entry name" value="WH-like_DNA-bd_sf"/>
</dbReference>
<dbReference type="Gene3D" id="1.10.10.10">
    <property type="entry name" value="Winged helix-like DNA-binding domain superfamily/Winged helix DNA-binding domain"/>
    <property type="match status" value="1"/>
</dbReference>
<dbReference type="NCBIfam" id="TIGR02337">
    <property type="entry name" value="HpaR"/>
    <property type="match status" value="1"/>
</dbReference>
<comment type="caution">
    <text evidence="5">The sequence shown here is derived from an EMBL/GenBank/DDBJ whole genome shotgun (WGS) entry which is preliminary data.</text>
</comment>
<dbReference type="PANTHER" id="PTHR33164:SF13">
    <property type="entry name" value="4-HYDROXYPHENYLACETATE CATABOLISM PROTEIN"/>
    <property type="match status" value="1"/>
</dbReference>
<evidence type="ECO:0000313" key="5">
    <source>
        <dbReference type="EMBL" id="MBA8853471.1"/>
    </source>
</evidence>
<evidence type="ECO:0000256" key="1">
    <source>
        <dbReference type="ARBA" id="ARBA00023015"/>
    </source>
</evidence>
<keyword evidence="3" id="KW-0804">Transcription</keyword>
<dbReference type="InterPro" id="IPR012712">
    <property type="entry name" value="HpaR/FarR"/>
</dbReference>
<dbReference type="InterPro" id="IPR023187">
    <property type="entry name" value="Tscrpt_reg_MarR-type_CS"/>
</dbReference>
<feature type="domain" description="HTH marR-type" evidence="4">
    <location>
        <begin position="1"/>
        <end position="147"/>
    </location>
</feature>
<keyword evidence="2" id="KW-0238">DNA-binding</keyword>
<dbReference type="SUPFAM" id="SSF46785">
    <property type="entry name" value="Winged helix' DNA-binding domain"/>
    <property type="match status" value="1"/>
</dbReference>
<evidence type="ECO:0000259" key="4">
    <source>
        <dbReference type="PROSITE" id="PS50995"/>
    </source>
</evidence>
<dbReference type="PROSITE" id="PS01117">
    <property type="entry name" value="HTH_MARR_1"/>
    <property type="match status" value="1"/>
</dbReference>
<dbReference type="Proteomes" id="UP000578622">
    <property type="component" value="Unassembled WGS sequence"/>
</dbReference>
<dbReference type="InterPro" id="IPR039422">
    <property type="entry name" value="MarR/SlyA-like"/>
</dbReference>
<keyword evidence="1" id="KW-0805">Transcription regulation</keyword>
<organism evidence="5 6">
    <name type="scientific">Brucella intermedia</name>
    <dbReference type="NCBI Taxonomy" id="94625"/>
    <lineage>
        <taxon>Bacteria</taxon>
        <taxon>Pseudomonadati</taxon>
        <taxon>Pseudomonadota</taxon>
        <taxon>Alphaproteobacteria</taxon>
        <taxon>Hyphomicrobiales</taxon>
        <taxon>Brucellaceae</taxon>
        <taxon>Brucella/Ochrobactrum group</taxon>
        <taxon>Brucella</taxon>
    </lineage>
</organism>
<protein>
    <submittedName>
        <fullName evidence="5">Homoprotocatechuate degradation regulator HpaR</fullName>
    </submittedName>
</protein>
<accession>A0ABR6AVK5</accession>
<reference evidence="5 6" key="1">
    <citation type="submission" date="2020-07" db="EMBL/GenBank/DDBJ databases">
        <title>Genomic Encyclopedia of Type Strains, Phase IV (KMG-V): Genome sequencing to study the core and pangenomes of soil and plant-associated prokaryotes.</title>
        <authorList>
            <person name="Whitman W."/>
        </authorList>
    </citation>
    <scope>NUCLEOTIDE SEQUENCE [LARGE SCALE GENOMIC DNA]</scope>
    <source>
        <strain evidence="5 6">RH4WT92</strain>
    </source>
</reference>
<dbReference type="PANTHER" id="PTHR33164">
    <property type="entry name" value="TRANSCRIPTIONAL REGULATOR, MARR FAMILY"/>
    <property type="match status" value="1"/>
</dbReference>
<name>A0ABR6AVK5_9HYPH</name>
<evidence type="ECO:0000256" key="3">
    <source>
        <dbReference type="ARBA" id="ARBA00023163"/>
    </source>
</evidence>
<dbReference type="InterPro" id="IPR000835">
    <property type="entry name" value="HTH_MarR-typ"/>
</dbReference>
<evidence type="ECO:0000313" key="6">
    <source>
        <dbReference type="Proteomes" id="UP000578622"/>
    </source>
</evidence>
<dbReference type="PROSITE" id="PS50995">
    <property type="entry name" value="HTH_MARR_2"/>
    <property type="match status" value="1"/>
</dbReference>
<sequence length="163" mass="18385">MASRRTDQLQPKKTSRALPMALLRGREIIMSRFRPMLALHDVSEQQWRVLRVLNEVRFLDASEVANRATILAPSLTRIIKTLEGRGLIQSGKFDKDGRRVLLSITPAGTELIQKILPQSLEIYKEIDARFGSDKIEQLLNLLEDLEKISEDAPVQTPEAAAAK</sequence>
<dbReference type="SMART" id="SM00347">
    <property type="entry name" value="HTH_MARR"/>
    <property type="match status" value="1"/>
</dbReference>
<dbReference type="EMBL" id="JACGXG010000011">
    <property type="protein sequence ID" value="MBA8853471.1"/>
    <property type="molecule type" value="Genomic_DNA"/>
</dbReference>
<gene>
    <name evidence="5" type="ORF">FHW20_004452</name>
</gene>
<dbReference type="InterPro" id="IPR036390">
    <property type="entry name" value="WH_DNA-bd_sf"/>
</dbReference>